<dbReference type="Pfam" id="PF00263">
    <property type="entry name" value="Secretin"/>
    <property type="match status" value="1"/>
</dbReference>
<comment type="similarity">
    <text evidence="1">Belongs to the bacterial secretin family.</text>
</comment>
<proteinExistence type="inferred from homology"/>
<feature type="signal peptide" evidence="3">
    <location>
        <begin position="1"/>
        <end position="27"/>
    </location>
</feature>
<dbReference type="PANTHER" id="PTHR30332:SF17">
    <property type="entry name" value="TYPE IV PILIATION SYSTEM PROTEIN DR_0774-RELATED"/>
    <property type="match status" value="1"/>
</dbReference>
<organism evidence="6 7">
    <name type="scientific">Stieleria bergensis</name>
    <dbReference type="NCBI Taxonomy" id="2528025"/>
    <lineage>
        <taxon>Bacteria</taxon>
        <taxon>Pseudomonadati</taxon>
        <taxon>Planctomycetota</taxon>
        <taxon>Planctomycetia</taxon>
        <taxon>Pirellulales</taxon>
        <taxon>Pirellulaceae</taxon>
        <taxon>Stieleria</taxon>
    </lineage>
</organism>
<dbReference type="Pfam" id="PF13629">
    <property type="entry name" value="T2SS-T3SS_pil_N"/>
    <property type="match status" value="1"/>
</dbReference>
<reference evidence="6 7" key="1">
    <citation type="submission" date="2019-02" db="EMBL/GenBank/DDBJ databases">
        <title>Deep-cultivation of Planctomycetes and their phenomic and genomic characterization uncovers novel biology.</title>
        <authorList>
            <person name="Wiegand S."/>
            <person name="Jogler M."/>
            <person name="Boedeker C."/>
            <person name="Pinto D."/>
            <person name="Vollmers J."/>
            <person name="Rivas-Marin E."/>
            <person name="Kohn T."/>
            <person name="Peeters S.H."/>
            <person name="Heuer A."/>
            <person name="Rast P."/>
            <person name="Oberbeckmann S."/>
            <person name="Bunk B."/>
            <person name="Jeske O."/>
            <person name="Meyerdierks A."/>
            <person name="Storesund J.E."/>
            <person name="Kallscheuer N."/>
            <person name="Luecker S."/>
            <person name="Lage O.M."/>
            <person name="Pohl T."/>
            <person name="Merkel B.J."/>
            <person name="Hornburger P."/>
            <person name="Mueller R.-W."/>
            <person name="Bruemmer F."/>
            <person name="Labrenz M."/>
            <person name="Spormann A.M."/>
            <person name="Op den Camp H."/>
            <person name="Overmann J."/>
            <person name="Amann R."/>
            <person name="Jetten M.S.M."/>
            <person name="Mascher T."/>
            <person name="Medema M.H."/>
            <person name="Devos D.P."/>
            <person name="Kaster A.-K."/>
            <person name="Ovreas L."/>
            <person name="Rohde M."/>
            <person name="Galperin M.Y."/>
            <person name="Jogler C."/>
        </authorList>
    </citation>
    <scope>NUCLEOTIDE SEQUENCE [LARGE SCALE GENOMIC DNA]</scope>
    <source>
        <strain evidence="6 7">SV_7m_r</strain>
    </source>
</reference>
<dbReference type="InterPro" id="IPR050810">
    <property type="entry name" value="Bact_Secretion_Sys_Channel"/>
</dbReference>
<evidence type="ECO:0000256" key="3">
    <source>
        <dbReference type="SAM" id="SignalP"/>
    </source>
</evidence>
<evidence type="ECO:0000256" key="1">
    <source>
        <dbReference type="RuleBase" id="RU004003"/>
    </source>
</evidence>
<protein>
    <submittedName>
        <fullName evidence="6">Type II secretion system protein D</fullName>
    </submittedName>
</protein>
<dbReference type="GO" id="GO:0009306">
    <property type="term" value="P:protein secretion"/>
    <property type="evidence" value="ECO:0007669"/>
    <property type="project" value="InterPro"/>
</dbReference>
<evidence type="ECO:0000256" key="2">
    <source>
        <dbReference type="SAM" id="MobiDB-lite"/>
    </source>
</evidence>
<dbReference type="EMBL" id="CP036272">
    <property type="protein sequence ID" value="QDT59221.1"/>
    <property type="molecule type" value="Genomic_DNA"/>
</dbReference>
<evidence type="ECO:0000313" key="6">
    <source>
        <dbReference type="EMBL" id="QDT59221.1"/>
    </source>
</evidence>
<dbReference type="GO" id="GO:0015627">
    <property type="term" value="C:type II protein secretion system complex"/>
    <property type="evidence" value="ECO:0007669"/>
    <property type="project" value="TreeGrafter"/>
</dbReference>
<evidence type="ECO:0000313" key="7">
    <source>
        <dbReference type="Proteomes" id="UP000315003"/>
    </source>
</evidence>
<dbReference type="PANTHER" id="PTHR30332">
    <property type="entry name" value="PROBABLE GENERAL SECRETION PATHWAY PROTEIN D"/>
    <property type="match status" value="1"/>
</dbReference>
<feature type="compositionally biased region" description="Polar residues" evidence="2">
    <location>
        <begin position="675"/>
        <end position="691"/>
    </location>
</feature>
<feature type="region of interest" description="Disordered" evidence="2">
    <location>
        <begin position="671"/>
        <end position="697"/>
    </location>
</feature>
<feature type="domain" description="Type II/III secretion system secretin-like" evidence="4">
    <location>
        <begin position="416"/>
        <end position="587"/>
    </location>
</feature>
<feature type="chain" id="PRO_5022085972" evidence="3">
    <location>
        <begin position="28"/>
        <end position="697"/>
    </location>
</feature>
<dbReference type="PRINTS" id="PR00811">
    <property type="entry name" value="BCTERIALGSPD"/>
</dbReference>
<sequence length="697" mass="74670" precursor="true">MKFTSVHWRAILLAAILCGAPWPGANGQEPMVPIHPINHFQIAQVPASVPLQATTEVKNAVAFGTAEPTETVATVQAAMPVQVPELPPASAAESNPTLLTPQAESQSQPSEAGNQTRSRIQGGFPPELVLPPPSTQAVDQANRFIQGTIDPEIPLNLVLGRPKVLQLTQVPTRVYVPDSDVLRTEIVDRVSGKEIAVTGLQQGSTTLILWFDDPTAPSGQTTVSYLVRVYADPIMARPVESLAQEINEKFPDSYIELDQIEDRLIVRGQTPDTVEMSQILQVLTGARGVATGLRRANDSAISSRSLAVAETFNFQNTIDPLVSEEAAAFRRRAIDPIALAQAGIINQLKVVGEQQVMLKVTVAEVNRSAARSIGLNFSVDNDAGFTVFETLAQGTSQNANILASLDMGQVDLAIEALRNMNLSRTLAEPNLVAMNGQSADFQAGGSFPIPVISSGGNGQNLQGVSFVPFGVQLQFTPFIQDRDVIRLQIDANVSARDESVGTNIGGGGGGGGGTQVSGLNSRNFSSTVELRSGQTIAVAGLLQSNFGASSERIPLWGDLPIIGTTGGTRRTSGGEQELVILVTPQLVAPVDSCQWPAMPGTDVHEPTDIEFYIANRLESRRNRDYRASVRTDFGRQVHAEHNCPERYMVGQIGPTDRCCPTVGRRPHAVIPVDPMNQSSLHGYQGRLSDSQEGPENE</sequence>
<keyword evidence="7" id="KW-1185">Reference proteome</keyword>
<keyword evidence="3" id="KW-0732">Signal</keyword>
<dbReference type="Proteomes" id="UP000315003">
    <property type="component" value="Chromosome"/>
</dbReference>
<feature type="domain" description="Pilus formation protein N-terminal" evidence="5">
    <location>
        <begin position="155"/>
        <end position="213"/>
    </location>
</feature>
<gene>
    <name evidence="6" type="primary">pulD_2</name>
    <name evidence="6" type="ORF">SV7mr_17280</name>
</gene>
<feature type="region of interest" description="Disordered" evidence="2">
    <location>
        <begin position="87"/>
        <end position="123"/>
    </location>
</feature>
<name>A0A517SSX0_9BACT</name>
<accession>A0A517SSX0</accession>
<evidence type="ECO:0000259" key="5">
    <source>
        <dbReference type="Pfam" id="PF13629"/>
    </source>
</evidence>
<dbReference type="AlphaFoldDB" id="A0A517SSX0"/>
<dbReference type="RefSeq" id="WP_419188254.1">
    <property type="nucleotide sequence ID" value="NZ_CP036272.1"/>
</dbReference>
<evidence type="ECO:0000259" key="4">
    <source>
        <dbReference type="Pfam" id="PF00263"/>
    </source>
</evidence>
<dbReference type="InterPro" id="IPR001775">
    <property type="entry name" value="GspD/PilQ"/>
</dbReference>
<dbReference type="InterPro" id="IPR004846">
    <property type="entry name" value="T2SS/T3SS_dom"/>
</dbReference>
<feature type="compositionally biased region" description="Polar residues" evidence="2">
    <location>
        <begin position="92"/>
        <end position="119"/>
    </location>
</feature>
<dbReference type="InterPro" id="IPR032789">
    <property type="entry name" value="T2SS-T3SS_pil_N"/>
</dbReference>